<organism evidence="1 2">
    <name type="scientific">Phanerochaete sordida</name>
    <dbReference type="NCBI Taxonomy" id="48140"/>
    <lineage>
        <taxon>Eukaryota</taxon>
        <taxon>Fungi</taxon>
        <taxon>Dikarya</taxon>
        <taxon>Basidiomycota</taxon>
        <taxon>Agaricomycotina</taxon>
        <taxon>Agaricomycetes</taxon>
        <taxon>Polyporales</taxon>
        <taxon>Phanerochaetaceae</taxon>
        <taxon>Phanerochaete</taxon>
    </lineage>
</organism>
<protein>
    <submittedName>
        <fullName evidence="1">Uncharacterized protein</fullName>
    </submittedName>
</protein>
<proteinExistence type="predicted"/>
<dbReference type="AlphaFoldDB" id="A0A9P3GLE3"/>
<dbReference type="Proteomes" id="UP000703269">
    <property type="component" value="Unassembled WGS sequence"/>
</dbReference>
<keyword evidence="2" id="KW-1185">Reference proteome</keyword>
<reference evidence="1 2" key="1">
    <citation type="submission" date="2021-08" db="EMBL/GenBank/DDBJ databases">
        <title>Draft Genome Sequence of Phanerochaete sordida strain YK-624.</title>
        <authorList>
            <person name="Mori T."/>
            <person name="Dohra H."/>
            <person name="Suzuki T."/>
            <person name="Kawagishi H."/>
            <person name="Hirai H."/>
        </authorList>
    </citation>
    <scope>NUCLEOTIDE SEQUENCE [LARGE SCALE GENOMIC DNA]</scope>
    <source>
        <strain evidence="1 2">YK-624</strain>
    </source>
</reference>
<accession>A0A9P3GLE3</accession>
<sequence length="227" mass="23620">MASTSPNMGAPAVPELWGVTADEGRREPELPCFSPRAWPIPRLSGAAAVWSTTASRQCGNKPGGLWAAHAYASGLQNSGAASIGRCPAGFAFRGHFGGSRRAPSCALPAAADLGLREFMASRASVGGSSVQGVQRWHGASAHRGTDAGGRPRLASDPLAVQWRALRPGRLRLARGQSQPSVSATSVFGNGYLARTLRRHDCTGRQRDDGYSAWGAAFASVDLPGLAS</sequence>
<dbReference type="EMBL" id="BPQB01000068">
    <property type="protein sequence ID" value="GJE97146.1"/>
    <property type="molecule type" value="Genomic_DNA"/>
</dbReference>
<gene>
    <name evidence="1" type="ORF">PsYK624_133580</name>
</gene>
<comment type="caution">
    <text evidence="1">The sequence shown here is derived from an EMBL/GenBank/DDBJ whole genome shotgun (WGS) entry which is preliminary data.</text>
</comment>
<evidence type="ECO:0000313" key="1">
    <source>
        <dbReference type="EMBL" id="GJE97146.1"/>
    </source>
</evidence>
<evidence type="ECO:0000313" key="2">
    <source>
        <dbReference type="Proteomes" id="UP000703269"/>
    </source>
</evidence>
<name>A0A9P3GLE3_9APHY</name>